<name>A0AAU9QY94_9VIBR</name>
<comment type="caution">
    <text evidence="3">The sequence shown here is derived from an EMBL/GenBank/DDBJ whole genome shotgun (WGS) entry which is preliminary data.</text>
</comment>
<proteinExistence type="predicted"/>
<evidence type="ECO:0000313" key="3">
    <source>
        <dbReference type="EMBL" id="CAH1604104.1"/>
    </source>
</evidence>
<reference evidence="3" key="1">
    <citation type="submission" date="2022-01" db="EMBL/GenBank/DDBJ databases">
        <authorList>
            <person name="Lagorce A."/>
        </authorList>
    </citation>
    <scope>NUCLEOTIDE SEQUENCE</scope>
    <source>
        <strain evidence="3">Th15_F1_A12</strain>
    </source>
</reference>
<dbReference type="AlphaFoldDB" id="A0AAU9QY94"/>
<evidence type="ECO:0008006" key="5">
    <source>
        <dbReference type="Google" id="ProtNLM"/>
    </source>
</evidence>
<feature type="region of interest" description="Disordered" evidence="1">
    <location>
        <begin position="1"/>
        <end position="37"/>
    </location>
</feature>
<dbReference type="EMBL" id="CAKMUD010000156">
    <property type="protein sequence ID" value="CAH1604104.1"/>
    <property type="molecule type" value="Genomic_DNA"/>
</dbReference>
<keyword evidence="2" id="KW-0472">Membrane</keyword>
<protein>
    <recommendedName>
        <fullName evidence="5">Pilus assembly protein</fullName>
    </recommendedName>
</protein>
<dbReference type="Proteomes" id="UP001295462">
    <property type="component" value="Unassembled WGS sequence"/>
</dbReference>
<dbReference type="RefSeq" id="WP_409398957.1">
    <property type="nucleotide sequence ID" value="NZ_CAKMUD010000156.1"/>
</dbReference>
<organism evidence="3 4">
    <name type="scientific">Vibrio jasicida</name>
    <dbReference type="NCBI Taxonomy" id="766224"/>
    <lineage>
        <taxon>Bacteria</taxon>
        <taxon>Pseudomonadati</taxon>
        <taxon>Pseudomonadota</taxon>
        <taxon>Gammaproteobacteria</taxon>
        <taxon>Vibrionales</taxon>
        <taxon>Vibrionaceae</taxon>
        <taxon>Vibrio</taxon>
    </lineage>
</organism>
<evidence type="ECO:0000256" key="2">
    <source>
        <dbReference type="SAM" id="Phobius"/>
    </source>
</evidence>
<gene>
    <name evidence="3" type="ORF">THF1A12_960003</name>
</gene>
<feature type="transmembrane region" description="Helical" evidence="2">
    <location>
        <begin position="49"/>
        <end position="67"/>
    </location>
</feature>
<accession>A0AAU9QY94</accession>
<evidence type="ECO:0000256" key="1">
    <source>
        <dbReference type="SAM" id="MobiDB-lite"/>
    </source>
</evidence>
<sequence length="189" mass="19933">MTYTNPTQTSRKKTPQDNTDEPVTVKQTHTPSSAPPSFKKQLGASLMDFIFWMGLAALVLAGIVAMASSGKGQLKVNTTLTEVSEIRQGADAWVGAGTDTTGVSLTEICKEGYGYSKATWCSANQFGGTYTVTTSANKSFIDITISNVDAENILALANKLAPVSSERCPKADSSCTSIKTSGSDITVTM</sequence>
<evidence type="ECO:0000313" key="4">
    <source>
        <dbReference type="Proteomes" id="UP001295462"/>
    </source>
</evidence>
<keyword evidence="2" id="KW-1133">Transmembrane helix</keyword>
<keyword evidence="2" id="KW-0812">Transmembrane</keyword>